<evidence type="ECO:0000256" key="2">
    <source>
        <dbReference type="ARBA" id="ARBA00000751"/>
    </source>
</evidence>
<evidence type="ECO:0000259" key="3">
    <source>
        <dbReference type="Pfam" id="PF08719"/>
    </source>
</evidence>
<dbReference type="RefSeq" id="WP_211977331.1">
    <property type="nucleotide sequence ID" value="NZ_CBFHAM010000022.1"/>
</dbReference>
<sequence>MNLSQREYKIQDVITFAKTDSQFGGLSNMAPGYILFVNEVNIQSSEILYQACRFPLFPQIQEEILRTKSPMDGKIISRNYLAYTRQDWNSVKFKVMRWCLEVKLIQNYSKFSELLLTTGNKPIVEYSTKDSLWGASPSPSSKDILVGTNALGRLLMELREKIKSGTLTQTSIIYPLDIPAFLLFNKNISAVHNDDYFIHDLDEIYA</sequence>
<protein>
    <submittedName>
        <fullName evidence="4">NADAR family protein</fullName>
    </submittedName>
</protein>
<proteinExistence type="predicted"/>
<evidence type="ECO:0000256" key="1">
    <source>
        <dbReference type="ARBA" id="ARBA00000022"/>
    </source>
</evidence>
<dbReference type="Pfam" id="PF08719">
    <property type="entry name" value="NADAR"/>
    <property type="match status" value="1"/>
</dbReference>
<dbReference type="Proteomes" id="UP000676386">
    <property type="component" value="Unassembled WGS sequence"/>
</dbReference>
<evidence type="ECO:0000313" key="5">
    <source>
        <dbReference type="Proteomes" id="UP000676386"/>
    </source>
</evidence>
<dbReference type="EMBL" id="JAGTXB010000029">
    <property type="protein sequence ID" value="MBS0032173.1"/>
    <property type="molecule type" value="Genomic_DNA"/>
</dbReference>
<name>A0ABS5JAW5_9BACT</name>
<comment type="catalytic activity">
    <reaction evidence="2">
        <text>2,5-diamino-6-hydroxy-4-(5-phosphoribosylamino)-pyrimidine + H2O = 2,5,6-triamino-4-hydroxypyrimidine + D-ribose 5-phosphate</text>
        <dbReference type="Rhea" id="RHEA:23436"/>
        <dbReference type="ChEBI" id="CHEBI:15377"/>
        <dbReference type="ChEBI" id="CHEBI:58614"/>
        <dbReference type="ChEBI" id="CHEBI:78346"/>
        <dbReference type="ChEBI" id="CHEBI:137796"/>
    </reaction>
</comment>
<organism evidence="4 5">
    <name type="scientific">Chitinophaga hostae</name>
    <dbReference type="NCBI Taxonomy" id="2831022"/>
    <lineage>
        <taxon>Bacteria</taxon>
        <taxon>Pseudomonadati</taxon>
        <taxon>Bacteroidota</taxon>
        <taxon>Chitinophagia</taxon>
        <taxon>Chitinophagales</taxon>
        <taxon>Chitinophagaceae</taxon>
        <taxon>Chitinophaga</taxon>
    </lineage>
</organism>
<dbReference type="Gene3D" id="1.10.357.40">
    <property type="entry name" value="YbiA-like"/>
    <property type="match status" value="1"/>
</dbReference>
<comment type="catalytic activity">
    <reaction evidence="1">
        <text>5-amino-6-(5-phospho-D-ribosylamino)uracil + H2O = 5,6-diaminouracil + D-ribose 5-phosphate</text>
        <dbReference type="Rhea" id="RHEA:55020"/>
        <dbReference type="ChEBI" id="CHEBI:15377"/>
        <dbReference type="ChEBI" id="CHEBI:46252"/>
        <dbReference type="ChEBI" id="CHEBI:58453"/>
        <dbReference type="ChEBI" id="CHEBI:78346"/>
    </reaction>
</comment>
<keyword evidence="5" id="KW-1185">Reference proteome</keyword>
<comment type="caution">
    <text evidence="4">The sequence shown here is derived from an EMBL/GenBank/DDBJ whole genome shotgun (WGS) entry which is preliminary data.</text>
</comment>
<evidence type="ECO:0000313" key="4">
    <source>
        <dbReference type="EMBL" id="MBS0032173.1"/>
    </source>
</evidence>
<dbReference type="SUPFAM" id="SSF143990">
    <property type="entry name" value="YbiA-like"/>
    <property type="match status" value="1"/>
</dbReference>
<dbReference type="NCBIfam" id="TIGR02464">
    <property type="entry name" value="ribofla_fusion"/>
    <property type="match status" value="1"/>
</dbReference>
<dbReference type="InterPro" id="IPR037238">
    <property type="entry name" value="YbiA-like_sf"/>
</dbReference>
<dbReference type="InterPro" id="IPR012816">
    <property type="entry name" value="NADAR"/>
</dbReference>
<dbReference type="CDD" id="cd15457">
    <property type="entry name" value="NADAR"/>
    <property type="match status" value="1"/>
</dbReference>
<gene>
    <name evidence="4" type="ORF">KE626_32875</name>
</gene>
<feature type="domain" description="NADAR" evidence="3">
    <location>
        <begin position="16"/>
        <end position="163"/>
    </location>
</feature>
<reference evidence="4 5" key="1">
    <citation type="submission" date="2021-04" db="EMBL/GenBank/DDBJ databases">
        <title>Chitinophaga sp. nov., isolated from the rhizosphere soil.</title>
        <authorList>
            <person name="He S."/>
        </authorList>
    </citation>
    <scope>NUCLEOTIDE SEQUENCE [LARGE SCALE GENOMIC DNA]</scope>
    <source>
        <strain evidence="4 5">2R12</strain>
    </source>
</reference>
<accession>A0ABS5JAW5</accession>